<dbReference type="Proteomes" id="UP000229706">
    <property type="component" value="Unassembled WGS sequence"/>
</dbReference>
<evidence type="ECO:0000256" key="1">
    <source>
        <dbReference type="ARBA" id="ARBA00005594"/>
    </source>
</evidence>
<keyword evidence="3 8" id="KW-0547">Nucleotide-binding</keyword>
<evidence type="ECO:0000256" key="8">
    <source>
        <dbReference type="HAMAP-Rule" id="MF_00123"/>
    </source>
</evidence>
<evidence type="ECO:0000256" key="9">
    <source>
        <dbReference type="RuleBase" id="RU363038"/>
    </source>
</evidence>
<dbReference type="SMART" id="SM01016">
    <property type="entry name" value="Arg_tRNA_synt_N"/>
    <property type="match status" value="1"/>
</dbReference>
<dbReference type="InterPro" id="IPR035684">
    <property type="entry name" value="ArgRS_core"/>
</dbReference>
<name>A0A2M8DCT0_9BACT</name>
<comment type="catalytic activity">
    <reaction evidence="7 8">
        <text>tRNA(Arg) + L-arginine + ATP = L-arginyl-tRNA(Arg) + AMP + diphosphate</text>
        <dbReference type="Rhea" id="RHEA:20301"/>
        <dbReference type="Rhea" id="RHEA-COMP:9658"/>
        <dbReference type="Rhea" id="RHEA-COMP:9673"/>
        <dbReference type="ChEBI" id="CHEBI:30616"/>
        <dbReference type="ChEBI" id="CHEBI:32682"/>
        <dbReference type="ChEBI" id="CHEBI:33019"/>
        <dbReference type="ChEBI" id="CHEBI:78442"/>
        <dbReference type="ChEBI" id="CHEBI:78513"/>
        <dbReference type="ChEBI" id="CHEBI:456215"/>
        <dbReference type="EC" id="6.1.1.19"/>
    </reaction>
</comment>
<dbReference type="InterPro" id="IPR009080">
    <property type="entry name" value="tRNAsynth_Ia_anticodon-bd"/>
</dbReference>
<evidence type="ECO:0000313" key="12">
    <source>
        <dbReference type="EMBL" id="PJB88156.1"/>
    </source>
</evidence>
<evidence type="ECO:0000256" key="7">
    <source>
        <dbReference type="ARBA" id="ARBA00049339"/>
    </source>
</evidence>
<dbReference type="InterPro" id="IPR036695">
    <property type="entry name" value="Arg-tRNA-synth_N_sf"/>
</dbReference>
<dbReference type="GO" id="GO:0006420">
    <property type="term" value="P:arginyl-tRNA aminoacylation"/>
    <property type="evidence" value="ECO:0007669"/>
    <property type="project" value="UniProtKB-UniRule"/>
</dbReference>
<dbReference type="PANTHER" id="PTHR11956">
    <property type="entry name" value="ARGINYL-TRNA SYNTHETASE"/>
    <property type="match status" value="1"/>
</dbReference>
<dbReference type="InterPro" id="IPR005148">
    <property type="entry name" value="Arg-tRNA-synth_N"/>
</dbReference>
<evidence type="ECO:0000256" key="6">
    <source>
        <dbReference type="ARBA" id="ARBA00023146"/>
    </source>
</evidence>
<feature type="domain" description="DALR anticodon binding" evidence="10">
    <location>
        <begin position="459"/>
        <end position="574"/>
    </location>
</feature>
<dbReference type="EMBL" id="PFTH01000126">
    <property type="protein sequence ID" value="PJB88156.1"/>
    <property type="molecule type" value="Genomic_DNA"/>
</dbReference>
<keyword evidence="8" id="KW-0963">Cytoplasm</keyword>
<gene>
    <name evidence="8 12" type="primary">argS</name>
    <name evidence="12" type="ORF">CO083_03215</name>
</gene>
<dbReference type="InterPro" id="IPR008909">
    <property type="entry name" value="DALR_anticod-bd"/>
</dbReference>
<evidence type="ECO:0000256" key="5">
    <source>
        <dbReference type="ARBA" id="ARBA00022917"/>
    </source>
</evidence>
<dbReference type="SUPFAM" id="SSF55190">
    <property type="entry name" value="Arginyl-tRNA synthetase (ArgRS), N-terminal 'additional' domain"/>
    <property type="match status" value="1"/>
</dbReference>
<keyword evidence="6 8" id="KW-0030">Aminoacyl-tRNA synthetase</keyword>
<sequence length="574" mass="64844">MNTHLSLGSHPELSGYGVKDITVTVETPANSIHGDYSSNLALKLIKILKKNPFQIAQEIVNYLPKSALIEEVEIVKPGFINFWTAKKYLINELNQVINKKDDYGKSNLFLKQKIMVEFTDPNPFKEFHLGHLYSNTVGESIARLHEALGAIVKRANYEGDVGLHVAKAIYGIIKKMQSDKLTLDGLAKKKLNDRVKFMGQGYALGVNFYENDGTIKKEIIELNKKIYALDPSIKELYELGRQWTLDYFETIYKRLGTKFDYYYFEREIGKKGLTFVLEYFKKGVFSRSNGAIIFEGEKYGLHTRVFINSIGLPTYEAKDLGLSLTKFANFQYDKSIIVVGNEIKEYFKVVLKALELINPELSHKTNPIFHGMVNLPQGKMSSRTGNIITAEGLLSQVTKQVSDLVSNNSRISLEEKDNTVENITIGATKYSLLKNGIGKDIVFDVKKTLSLDGNSGPYLHYVYARCQSIINNSDGEIKSVISDSGVIDQEEMTLLRTISRFPETVVLSTTNLSPNLIANYLFELAQEFNSFYQKCPILKAPDDKKYLRLQITKAVGQIIKNGLYLLGIKTVEKM</sequence>
<dbReference type="PANTHER" id="PTHR11956:SF5">
    <property type="entry name" value="ARGININE--TRNA LIGASE, CYTOPLASMIC"/>
    <property type="match status" value="1"/>
</dbReference>
<dbReference type="AlphaFoldDB" id="A0A2M8DCT0"/>
<proteinExistence type="inferred from homology"/>
<dbReference type="GO" id="GO:0004814">
    <property type="term" value="F:arginine-tRNA ligase activity"/>
    <property type="evidence" value="ECO:0007669"/>
    <property type="project" value="UniProtKB-UniRule"/>
</dbReference>
<dbReference type="SUPFAM" id="SSF47323">
    <property type="entry name" value="Anticodon-binding domain of a subclass of class I aminoacyl-tRNA synthetases"/>
    <property type="match status" value="1"/>
</dbReference>
<dbReference type="EC" id="6.1.1.19" evidence="8"/>
<comment type="subunit">
    <text evidence="8">Monomer.</text>
</comment>
<dbReference type="HAMAP" id="MF_00123">
    <property type="entry name" value="Arg_tRNA_synth"/>
    <property type="match status" value="1"/>
</dbReference>
<evidence type="ECO:0000259" key="10">
    <source>
        <dbReference type="SMART" id="SM00836"/>
    </source>
</evidence>
<comment type="subcellular location">
    <subcellularLocation>
        <location evidence="8">Cytoplasm</location>
    </subcellularLocation>
</comment>
<dbReference type="Pfam" id="PF03485">
    <property type="entry name" value="Arg_tRNA_synt_N"/>
    <property type="match status" value="1"/>
</dbReference>
<dbReference type="SUPFAM" id="SSF52374">
    <property type="entry name" value="Nucleotidylyl transferase"/>
    <property type="match status" value="1"/>
</dbReference>
<protein>
    <recommendedName>
        <fullName evidence="8">Arginine--tRNA ligase</fullName>
        <ecNumber evidence="8">6.1.1.19</ecNumber>
    </recommendedName>
    <alternativeName>
        <fullName evidence="8">Arginyl-tRNA synthetase</fullName>
        <shortName evidence="8">ArgRS</shortName>
    </alternativeName>
</protein>
<dbReference type="InterPro" id="IPR001278">
    <property type="entry name" value="Arg-tRNA-ligase"/>
</dbReference>
<dbReference type="InterPro" id="IPR014729">
    <property type="entry name" value="Rossmann-like_a/b/a_fold"/>
</dbReference>
<dbReference type="Pfam" id="PF05746">
    <property type="entry name" value="DALR_1"/>
    <property type="match status" value="1"/>
</dbReference>
<dbReference type="PRINTS" id="PR01038">
    <property type="entry name" value="TRNASYNTHARG"/>
</dbReference>
<feature type="domain" description="Arginyl tRNA synthetase N-terminal" evidence="11">
    <location>
        <begin position="3"/>
        <end position="84"/>
    </location>
</feature>
<evidence type="ECO:0000256" key="4">
    <source>
        <dbReference type="ARBA" id="ARBA00022840"/>
    </source>
</evidence>
<evidence type="ECO:0000256" key="3">
    <source>
        <dbReference type="ARBA" id="ARBA00022741"/>
    </source>
</evidence>
<dbReference type="GO" id="GO:0005524">
    <property type="term" value="F:ATP binding"/>
    <property type="evidence" value="ECO:0007669"/>
    <property type="project" value="UniProtKB-UniRule"/>
</dbReference>
<keyword evidence="4 8" id="KW-0067">ATP-binding</keyword>
<dbReference type="Pfam" id="PF00750">
    <property type="entry name" value="tRNA-synt_1d"/>
    <property type="match status" value="1"/>
</dbReference>
<feature type="short sequence motif" description="'HIGH' region" evidence="8">
    <location>
        <begin position="121"/>
        <end position="131"/>
    </location>
</feature>
<organism evidence="12 13">
    <name type="scientific">Candidatus Roizmanbacteria bacterium CG_4_9_14_0_8_um_filter_34_12</name>
    <dbReference type="NCBI Taxonomy" id="1974840"/>
    <lineage>
        <taxon>Bacteria</taxon>
        <taxon>Candidatus Roizmaniibacteriota</taxon>
    </lineage>
</organism>
<dbReference type="GO" id="GO:0005737">
    <property type="term" value="C:cytoplasm"/>
    <property type="evidence" value="ECO:0007669"/>
    <property type="project" value="UniProtKB-SubCell"/>
</dbReference>
<dbReference type="Gene3D" id="3.40.50.620">
    <property type="entry name" value="HUPs"/>
    <property type="match status" value="1"/>
</dbReference>
<evidence type="ECO:0000259" key="11">
    <source>
        <dbReference type="SMART" id="SM01016"/>
    </source>
</evidence>
<evidence type="ECO:0000313" key="13">
    <source>
        <dbReference type="Proteomes" id="UP000229706"/>
    </source>
</evidence>
<dbReference type="NCBIfam" id="TIGR00456">
    <property type="entry name" value="argS"/>
    <property type="match status" value="1"/>
</dbReference>
<accession>A0A2M8DCT0</accession>
<reference evidence="13" key="1">
    <citation type="submission" date="2017-09" db="EMBL/GenBank/DDBJ databases">
        <title>Depth-based differentiation of microbial function through sediment-hosted aquifers and enrichment of novel symbionts in the deep terrestrial subsurface.</title>
        <authorList>
            <person name="Probst A.J."/>
            <person name="Ladd B."/>
            <person name="Jarett J.K."/>
            <person name="Geller-Mcgrath D.E."/>
            <person name="Sieber C.M.K."/>
            <person name="Emerson J.B."/>
            <person name="Anantharaman K."/>
            <person name="Thomas B.C."/>
            <person name="Malmstrom R."/>
            <person name="Stieglmeier M."/>
            <person name="Klingl A."/>
            <person name="Woyke T."/>
            <person name="Ryan C.M."/>
            <person name="Banfield J.F."/>
        </authorList>
    </citation>
    <scope>NUCLEOTIDE SEQUENCE [LARGE SCALE GENOMIC DNA]</scope>
</reference>
<comment type="caution">
    <text evidence="12">The sequence shown here is derived from an EMBL/GenBank/DDBJ whole genome shotgun (WGS) entry which is preliminary data.</text>
</comment>
<dbReference type="Gene3D" id="3.30.1360.70">
    <property type="entry name" value="Arginyl tRNA synthetase N-terminal domain"/>
    <property type="match status" value="1"/>
</dbReference>
<comment type="similarity">
    <text evidence="1 8 9">Belongs to the class-I aminoacyl-tRNA synthetase family.</text>
</comment>
<dbReference type="FunFam" id="1.10.730.10:FF:000006">
    <property type="entry name" value="Arginyl-tRNA synthetase 2, mitochondrial"/>
    <property type="match status" value="1"/>
</dbReference>
<dbReference type="SMART" id="SM00836">
    <property type="entry name" value="DALR_1"/>
    <property type="match status" value="1"/>
</dbReference>
<dbReference type="Gene3D" id="1.10.730.10">
    <property type="entry name" value="Isoleucyl-tRNA Synthetase, Domain 1"/>
    <property type="match status" value="1"/>
</dbReference>
<evidence type="ECO:0000256" key="2">
    <source>
        <dbReference type="ARBA" id="ARBA00022598"/>
    </source>
</evidence>
<keyword evidence="2 8" id="KW-0436">Ligase</keyword>
<keyword evidence="5 8" id="KW-0648">Protein biosynthesis</keyword>